<feature type="compositionally biased region" description="Low complexity" evidence="1">
    <location>
        <begin position="308"/>
        <end position="323"/>
    </location>
</feature>
<gene>
    <name evidence="2" type="ORF">SEMRO_737_G195100.1</name>
</gene>
<sequence>MPVQPKLRRIVAPPGRPPLNLFTGETPTEVAYEAVRSHLAKADPASCATDPPTPPGRMQLLTVHPSQPLVAYYMEEHQTLPTATSPATPLPAPIKVIQVQHLQTRNVLWSVYLSDMASMLFDYDPMAKDAVKKFPHAIKTLGQIQSMQFFDPSTLYFSGMADPADQATVAGVERWQTLLVQFDKRIVMLNLRKGPSSVALMPPGKGRAARNFYSPILCHLTKETGLNSPPSSNALPLTKSLLLLGCGDGTFKCYDWKKSKLQKSIKGLGKNDWIVQLIAANPYPSLEDPGDTSSSSPTTLSEEEDPNSGDNPNSNNPQSTSSVSKVRRFITVTKKGTAYLIEVVVSSDGIDIRPPLARFEGGASPALLTGLDTAAGSAGAEGQYHWEHQLLTFDPDRDLFLWGMPSSKSKQSQKILCWDLTNIHEEKLLSEKSNNAAGNKPSVYKPEPTLVIQFPFEAEVAAFPAWSHVAFPDDAIVCAVVTSKGDLHIMGATTQGTSGTGATVQASAITSTNVRAVIERDSGMASAPILQAYFVGCAPLWDSGVLLLGSNVGVVMVDFEREFVVPGSRHNHFGAGLGHLGKSVLFTKHSTIVYGSVDAFRANPVGRMEVKNLYDVYESPAATHLPLEVQKRPFRLPPSFLPSPSGMYVCLFWGEEMRYEVLHVPSVLQRVSQRGSDSASFSAAVATGTGVSSFAWLGENDVFAIIHSPKAEKLGRGTNVDAAYPGTGEGKDFAAMSAQKLKEITDIRNLGNNLKDLANVKDLAVNTTKVATKVGVGTVKITAGATIAVAGATANVVGTAAGKTVGVVKKTGGVFGGLFRSGKSKKGSDETATITATEEEDLDEKPAVMTPTPMMQPGMYDPNANVSKDKKAYVEFKELVPVETNQSALTSSIAPATASTLGELALRGGNRIPPQVLFGGPVLCVGCRSEEEEGMAYFYTPKKGATDNSAASFVSSGPSLPYPDLVVWDDDGELCAVVIQSRVAVYLSEQPDFVLLGTVRVGSPGDPDGAAMSVKFMHGVLYCCTRNSIECVFLGDTSGGICHLDSLTIASTTVHQIPSSSILTAYTSLTPPTLPMPLNHPVILGYQSGSLIVSTTRGLIAIPLSHPLLRIGSLLAAGQSIRAVKWFDAVPDSDHEELAMFLERRGYPELAIDLPGLSLETMIDFAMRYQDLDRLEQIVETFGVSGLRAIDMGRGVSGGIFGPEEYGHSIVVCVGTYLLAHGKTELVRRMAVECLKYGEAKKDAFMLATLMLGVEGSDAKRLIGRAVQDAGDDWAMASYVRNHIIPNAR</sequence>
<evidence type="ECO:0000313" key="3">
    <source>
        <dbReference type="Proteomes" id="UP001153069"/>
    </source>
</evidence>
<dbReference type="Proteomes" id="UP001153069">
    <property type="component" value="Unassembled WGS sequence"/>
</dbReference>
<comment type="caution">
    <text evidence="2">The sequence shown here is derived from an EMBL/GenBank/DDBJ whole genome shotgun (WGS) entry which is preliminary data.</text>
</comment>
<keyword evidence="3" id="KW-1185">Reference proteome</keyword>
<evidence type="ECO:0000313" key="2">
    <source>
        <dbReference type="EMBL" id="CAB9515767.1"/>
    </source>
</evidence>
<dbReference type="PANTHER" id="PTHR45521">
    <property type="entry name" value="TSET COMPLEX MEMBER TSTF"/>
    <property type="match status" value="1"/>
</dbReference>
<name>A0A9N8E6T8_9STRA</name>
<protein>
    <submittedName>
        <fullName evidence="2">Peptidase S8 and S53, subtilisin, kexin, sedolisin</fullName>
    </submittedName>
</protein>
<organism evidence="2 3">
    <name type="scientific">Seminavis robusta</name>
    <dbReference type="NCBI Taxonomy" id="568900"/>
    <lineage>
        <taxon>Eukaryota</taxon>
        <taxon>Sar</taxon>
        <taxon>Stramenopiles</taxon>
        <taxon>Ochrophyta</taxon>
        <taxon>Bacillariophyta</taxon>
        <taxon>Bacillariophyceae</taxon>
        <taxon>Bacillariophycidae</taxon>
        <taxon>Naviculales</taxon>
        <taxon>Naviculaceae</taxon>
        <taxon>Seminavis</taxon>
    </lineage>
</organism>
<dbReference type="EMBL" id="CAICTM010000736">
    <property type="protein sequence ID" value="CAB9515767.1"/>
    <property type="molecule type" value="Genomic_DNA"/>
</dbReference>
<dbReference type="InterPro" id="IPR053290">
    <property type="entry name" value="TSET_complex_member"/>
</dbReference>
<evidence type="ECO:0000256" key="1">
    <source>
        <dbReference type="SAM" id="MobiDB-lite"/>
    </source>
</evidence>
<feature type="compositionally biased region" description="Low complexity" evidence="1">
    <location>
        <begin position="291"/>
        <end position="300"/>
    </location>
</feature>
<reference evidence="2" key="1">
    <citation type="submission" date="2020-06" db="EMBL/GenBank/DDBJ databases">
        <authorList>
            <consortium name="Plant Systems Biology data submission"/>
        </authorList>
    </citation>
    <scope>NUCLEOTIDE SEQUENCE</scope>
    <source>
        <strain evidence="2">D6</strain>
    </source>
</reference>
<proteinExistence type="predicted"/>
<feature type="region of interest" description="Disordered" evidence="1">
    <location>
        <begin position="822"/>
        <end position="841"/>
    </location>
</feature>
<accession>A0A9N8E6T8</accession>
<dbReference type="OrthoDB" id="44958at2759"/>
<feature type="region of interest" description="Disordered" evidence="1">
    <location>
        <begin position="284"/>
        <end position="323"/>
    </location>
</feature>
<dbReference type="PANTHER" id="PTHR45521:SF2">
    <property type="entry name" value="TRANSDUCIN_WD40 REPEAT-LIKE SUPERFAMILY PROTEIN"/>
    <property type="match status" value="1"/>
</dbReference>